<accession>A0ACB6RE64</accession>
<name>A0ACB6RE64_9PLEO</name>
<evidence type="ECO:0000313" key="1">
    <source>
        <dbReference type="EMBL" id="KAF2477330.1"/>
    </source>
</evidence>
<keyword evidence="2" id="KW-1185">Reference proteome</keyword>
<organism evidence="1 2">
    <name type="scientific">Lindgomyces ingoldianus</name>
    <dbReference type="NCBI Taxonomy" id="673940"/>
    <lineage>
        <taxon>Eukaryota</taxon>
        <taxon>Fungi</taxon>
        <taxon>Dikarya</taxon>
        <taxon>Ascomycota</taxon>
        <taxon>Pezizomycotina</taxon>
        <taxon>Dothideomycetes</taxon>
        <taxon>Pleosporomycetidae</taxon>
        <taxon>Pleosporales</taxon>
        <taxon>Lindgomycetaceae</taxon>
        <taxon>Lindgomyces</taxon>
    </lineage>
</organism>
<dbReference type="Proteomes" id="UP000799755">
    <property type="component" value="Unassembled WGS sequence"/>
</dbReference>
<dbReference type="EMBL" id="MU003493">
    <property type="protein sequence ID" value="KAF2477330.1"/>
    <property type="molecule type" value="Genomic_DNA"/>
</dbReference>
<proteinExistence type="predicted"/>
<reference evidence="1" key="1">
    <citation type="journal article" date="2020" name="Stud. Mycol.">
        <title>101 Dothideomycetes genomes: a test case for predicting lifestyles and emergence of pathogens.</title>
        <authorList>
            <person name="Haridas S."/>
            <person name="Albert R."/>
            <person name="Binder M."/>
            <person name="Bloem J."/>
            <person name="Labutti K."/>
            <person name="Salamov A."/>
            <person name="Andreopoulos B."/>
            <person name="Baker S."/>
            <person name="Barry K."/>
            <person name="Bills G."/>
            <person name="Bluhm B."/>
            <person name="Cannon C."/>
            <person name="Castanera R."/>
            <person name="Culley D."/>
            <person name="Daum C."/>
            <person name="Ezra D."/>
            <person name="Gonzalez J."/>
            <person name="Henrissat B."/>
            <person name="Kuo A."/>
            <person name="Liang C."/>
            <person name="Lipzen A."/>
            <person name="Lutzoni F."/>
            <person name="Magnuson J."/>
            <person name="Mondo S."/>
            <person name="Nolan M."/>
            <person name="Ohm R."/>
            <person name="Pangilinan J."/>
            <person name="Park H.-J."/>
            <person name="Ramirez L."/>
            <person name="Alfaro M."/>
            <person name="Sun H."/>
            <person name="Tritt A."/>
            <person name="Yoshinaga Y."/>
            <person name="Zwiers L.-H."/>
            <person name="Turgeon B."/>
            <person name="Goodwin S."/>
            <person name="Spatafora J."/>
            <person name="Crous P."/>
            <person name="Grigoriev I."/>
        </authorList>
    </citation>
    <scope>NUCLEOTIDE SEQUENCE</scope>
    <source>
        <strain evidence="1">ATCC 200398</strain>
    </source>
</reference>
<protein>
    <submittedName>
        <fullName evidence="1">Uncharacterized protein</fullName>
    </submittedName>
</protein>
<comment type="caution">
    <text evidence="1">The sequence shown here is derived from an EMBL/GenBank/DDBJ whole genome shotgun (WGS) entry which is preliminary data.</text>
</comment>
<sequence length="554" mass="61574">MIFDVASLRPLMPLKQAPEDIDPRRGLEDGDSDSRRRLSLKPHFIVAKDSIAIGYARQLPRQFLRALTSSAPPSTNKHHETPAVYNEPNVPAHIASIHPPNGAITSPRLRSSHPVYRSLLLNNSIRMDRMGKVRSLQISRWLKVRLDAETKHCSRGDKFPFLALELKSEITGGILCLNQHSIPRPSSPPTATFYSIYATTWRILNDRFSRHPKPTSAVRVTQQQPKKQVSGVGLGMHQLPCHGSAGLPLLSASVSRVVLQLSYSVVVKEACGEMNQLVLNTERAIYKRLTLTHSSPCCSMYMGICLYSNAFSTLYVRGFGISTPPQALSAYRDLPRVRSCNTLQVDAGTHNALLDWDKSLQICDFAGCSFPPPNLPIKAPSTQSEIFALGVMPHAVIKLYRANEFPATSAPVLEEVVTRCYRSEHKDFQQVMEHYTICSEGQDPNIEEEVSHQAGAPLLSLSSQSIKSTSTQRSSRYPQGRNPLNLERSQREQYGLEEDILAGIKSSRSSDPSQNICTSYVYRTVEILGELVVLRMEGKGMESNDCLISPKVVD</sequence>
<evidence type="ECO:0000313" key="2">
    <source>
        <dbReference type="Proteomes" id="UP000799755"/>
    </source>
</evidence>
<gene>
    <name evidence="1" type="ORF">BDR25DRAFT_349261</name>
</gene>